<dbReference type="Pfam" id="PF08543">
    <property type="entry name" value="Phos_pyr_kin"/>
    <property type="match status" value="1"/>
</dbReference>
<keyword evidence="5" id="KW-0784">Thiamine biosynthesis</keyword>
<evidence type="ECO:0000256" key="1">
    <source>
        <dbReference type="ARBA" id="ARBA00000151"/>
    </source>
</evidence>
<dbReference type="EC" id="2.7.1.49" evidence="7"/>
<dbReference type="GO" id="GO:0005829">
    <property type="term" value="C:cytosol"/>
    <property type="evidence" value="ECO:0007669"/>
    <property type="project" value="TreeGrafter"/>
</dbReference>
<evidence type="ECO:0000256" key="2">
    <source>
        <dbReference type="ARBA" id="ARBA00000565"/>
    </source>
</evidence>
<sequence>MKAVLSIAGSDSSGGAGIQADIKTIAAHRLYAETVITALTAQNTLGVTGIQEATPDFVRLQLDAVFDDIRPDAVKVGMVSSPEIIRAIASGLREHRAANVVVDPVMVATSGSRLISEDAVSALVSELLPVADVVTPNIPEAEILAKRDITTEEDMVEAAHTIARACGSAVLLKGGHRTAGEHAAAEGFGRSVAQDSARGGVAEGADSAASDAFSSSEHARDLLVAADGQERWFTAKRVMTENTHGTGCTLSSAIACGLAHGLDVADAVGAAKAYITGAIAHDLQLGRGHGPLNHMWEYE</sequence>
<organism evidence="7 8">
    <name type="scientific">Candidatus Aveggerthella stercoripullorum</name>
    <dbReference type="NCBI Taxonomy" id="2840688"/>
    <lineage>
        <taxon>Bacteria</taxon>
        <taxon>Bacillati</taxon>
        <taxon>Actinomycetota</taxon>
        <taxon>Coriobacteriia</taxon>
        <taxon>Eggerthellales</taxon>
        <taxon>Eggerthellaceae</taxon>
        <taxon>Eggerthellaceae incertae sedis</taxon>
        <taxon>Candidatus Aveggerthella</taxon>
    </lineage>
</organism>
<comment type="catalytic activity">
    <reaction evidence="1">
        <text>4-amino-5-hydroxymethyl-2-methylpyrimidine + ATP = 4-amino-2-methyl-5-(phosphooxymethyl)pyrimidine + ADP + H(+)</text>
        <dbReference type="Rhea" id="RHEA:23096"/>
        <dbReference type="ChEBI" id="CHEBI:15378"/>
        <dbReference type="ChEBI" id="CHEBI:16892"/>
        <dbReference type="ChEBI" id="CHEBI:30616"/>
        <dbReference type="ChEBI" id="CHEBI:58354"/>
        <dbReference type="ChEBI" id="CHEBI:456216"/>
        <dbReference type="EC" id="2.7.1.49"/>
    </reaction>
</comment>
<keyword evidence="7" id="KW-0808">Transferase</keyword>
<protein>
    <submittedName>
        <fullName evidence="7">Bifunctional hydroxymethylpyrimidine kinase/phosphomethylpyrimidine kinase</fullName>
        <ecNumber evidence="7">2.7.1.49</ecNumber>
        <ecNumber evidence="7">2.7.4.7</ecNumber>
    </submittedName>
</protein>
<dbReference type="EC" id="2.7.4.7" evidence="7"/>
<comment type="catalytic activity">
    <reaction evidence="2">
        <text>4-amino-2-methyl-5-(phosphooxymethyl)pyrimidine + ATP = 4-amino-2-methyl-5-(diphosphooxymethyl)pyrimidine + ADP</text>
        <dbReference type="Rhea" id="RHEA:19893"/>
        <dbReference type="ChEBI" id="CHEBI:30616"/>
        <dbReference type="ChEBI" id="CHEBI:57841"/>
        <dbReference type="ChEBI" id="CHEBI:58354"/>
        <dbReference type="ChEBI" id="CHEBI:456216"/>
        <dbReference type="EC" id="2.7.4.7"/>
    </reaction>
</comment>
<evidence type="ECO:0000313" key="8">
    <source>
        <dbReference type="Proteomes" id="UP000824261"/>
    </source>
</evidence>
<comment type="pathway">
    <text evidence="4">Cofactor biosynthesis; thiamine diphosphate biosynthesis; 4-amino-2-methyl-5-diphosphomethylpyrimidine from 5-amino-1-(5-phospho-D-ribosyl)imidazole: step 3/3.</text>
</comment>
<dbReference type="InterPro" id="IPR013749">
    <property type="entry name" value="PM/HMP-P_kinase-1"/>
</dbReference>
<dbReference type="GO" id="GO:0008902">
    <property type="term" value="F:hydroxymethylpyrimidine kinase activity"/>
    <property type="evidence" value="ECO:0007669"/>
    <property type="project" value="UniProtKB-EC"/>
</dbReference>
<dbReference type="PANTHER" id="PTHR20858">
    <property type="entry name" value="PHOSPHOMETHYLPYRIMIDINE KINASE"/>
    <property type="match status" value="1"/>
</dbReference>
<comment type="function">
    <text evidence="3">Catalyzes the phosphorylation of hydroxymethylpyrimidine phosphate (HMP-P) to HMP-PP, and of HMP to HMP-P.</text>
</comment>
<comment type="caution">
    <text evidence="7">The sequence shown here is derived from an EMBL/GenBank/DDBJ whole genome shotgun (WGS) entry which is preliminary data.</text>
</comment>
<dbReference type="InterPro" id="IPR004399">
    <property type="entry name" value="HMP/HMP-P_kinase_dom"/>
</dbReference>
<dbReference type="Gene3D" id="3.40.1190.20">
    <property type="match status" value="1"/>
</dbReference>
<keyword evidence="7" id="KW-0418">Kinase</keyword>
<reference evidence="7" key="2">
    <citation type="journal article" date="2021" name="PeerJ">
        <title>Extensive microbial diversity within the chicken gut microbiome revealed by metagenomics and culture.</title>
        <authorList>
            <person name="Gilroy R."/>
            <person name="Ravi A."/>
            <person name="Getino M."/>
            <person name="Pursley I."/>
            <person name="Horton D.L."/>
            <person name="Alikhan N.F."/>
            <person name="Baker D."/>
            <person name="Gharbi K."/>
            <person name="Hall N."/>
            <person name="Watson M."/>
            <person name="Adriaenssens E.M."/>
            <person name="Foster-Nyarko E."/>
            <person name="Jarju S."/>
            <person name="Secka A."/>
            <person name="Antonio M."/>
            <person name="Oren A."/>
            <person name="Chaudhuri R.R."/>
            <person name="La Ragione R."/>
            <person name="Hildebrand F."/>
            <person name="Pallen M.J."/>
        </authorList>
    </citation>
    <scope>NUCLEOTIDE SEQUENCE</scope>
    <source>
        <strain evidence="7">ChiGjej1B1-2707</strain>
    </source>
</reference>
<dbReference type="EMBL" id="DVGB01000046">
    <property type="protein sequence ID" value="HIR01390.1"/>
    <property type="molecule type" value="Genomic_DNA"/>
</dbReference>
<dbReference type="AlphaFoldDB" id="A0A9D1A065"/>
<name>A0A9D1A065_9ACTN</name>
<evidence type="ECO:0000256" key="4">
    <source>
        <dbReference type="ARBA" id="ARBA00004769"/>
    </source>
</evidence>
<accession>A0A9D1A065</accession>
<dbReference type="Proteomes" id="UP000824261">
    <property type="component" value="Unassembled WGS sequence"/>
</dbReference>
<evidence type="ECO:0000256" key="5">
    <source>
        <dbReference type="ARBA" id="ARBA00022977"/>
    </source>
</evidence>
<dbReference type="PANTHER" id="PTHR20858:SF17">
    <property type="entry name" value="HYDROXYMETHYLPYRIMIDINE_PHOSPHOMETHYLPYRIMIDINE KINASE THI20-RELATED"/>
    <property type="match status" value="1"/>
</dbReference>
<feature type="domain" description="Pyridoxamine kinase/Phosphomethylpyrimidine kinase" evidence="6">
    <location>
        <begin position="11"/>
        <end position="293"/>
    </location>
</feature>
<evidence type="ECO:0000256" key="3">
    <source>
        <dbReference type="ARBA" id="ARBA00003848"/>
    </source>
</evidence>
<gene>
    <name evidence="7" type="primary">thiD</name>
    <name evidence="7" type="ORF">IAA69_03915</name>
</gene>
<dbReference type="InterPro" id="IPR029056">
    <property type="entry name" value="Ribokinase-like"/>
</dbReference>
<reference evidence="7" key="1">
    <citation type="submission" date="2020-10" db="EMBL/GenBank/DDBJ databases">
        <authorList>
            <person name="Gilroy R."/>
        </authorList>
    </citation>
    <scope>NUCLEOTIDE SEQUENCE</scope>
    <source>
        <strain evidence="7">ChiGjej1B1-2707</strain>
    </source>
</reference>
<proteinExistence type="predicted"/>
<dbReference type="SUPFAM" id="SSF53613">
    <property type="entry name" value="Ribokinase-like"/>
    <property type="match status" value="1"/>
</dbReference>
<dbReference type="GO" id="GO:0009228">
    <property type="term" value="P:thiamine biosynthetic process"/>
    <property type="evidence" value="ECO:0007669"/>
    <property type="project" value="UniProtKB-KW"/>
</dbReference>
<evidence type="ECO:0000313" key="7">
    <source>
        <dbReference type="EMBL" id="HIR01390.1"/>
    </source>
</evidence>
<dbReference type="GO" id="GO:0008972">
    <property type="term" value="F:phosphomethylpyrimidine kinase activity"/>
    <property type="evidence" value="ECO:0007669"/>
    <property type="project" value="UniProtKB-EC"/>
</dbReference>
<evidence type="ECO:0000259" key="6">
    <source>
        <dbReference type="Pfam" id="PF08543"/>
    </source>
</evidence>
<dbReference type="NCBIfam" id="TIGR00097">
    <property type="entry name" value="HMP-P_kinase"/>
    <property type="match status" value="1"/>
</dbReference>
<dbReference type="CDD" id="cd01169">
    <property type="entry name" value="HMPP_kinase"/>
    <property type="match status" value="1"/>
</dbReference>